<evidence type="ECO:0000256" key="5">
    <source>
        <dbReference type="ARBA" id="ARBA00013200"/>
    </source>
</evidence>
<feature type="transmembrane region" description="Helical" evidence="19">
    <location>
        <begin position="127"/>
        <end position="145"/>
    </location>
</feature>
<dbReference type="PANTHER" id="PTHR34148:SF1">
    <property type="entry name" value="ADENOSYLCOBINAMIDE-GDP RIBAZOLETRANSFERASE"/>
    <property type="match status" value="1"/>
</dbReference>
<evidence type="ECO:0000256" key="14">
    <source>
        <dbReference type="ARBA" id="ARBA00025228"/>
    </source>
</evidence>
<comment type="caution">
    <text evidence="19">Lacks conserved residue(s) required for the propagation of feature annotation.</text>
</comment>
<keyword evidence="12 19" id="KW-1133">Transmembrane helix</keyword>
<evidence type="ECO:0000256" key="13">
    <source>
        <dbReference type="ARBA" id="ARBA00023136"/>
    </source>
</evidence>
<evidence type="ECO:0000256" key="15">
    <source>
        <dbReference type="ARBA" id="ARBA00032605"/>
    </source>
</evidence>
<dbReference type="GO" id="GO:0008818">
    <property type="term" value="F:cobalamin 5'-phosphate synthase activity"/>
    <property type="evidence" value="ECO:0007669"/>
    <property type="project" value="UniProtKB-UniRule"/>
</dbReference>
<keyword evidence="10 19" id="KW-0812">Transmembrane</keyword>
<sequence length="264" mass="26197">MPQRHGDLRRGGGQRGMIRARVAEAQLALMLLTRLPAGRLPEPAPAIGAAAWAFPLAGLAVGLVAAAVLAVAGALGLPPMLAAGLALASMVVTTGGLHEDGLADVADGFWGGRERARRLEIMRDSRIGSYGTLALILSLGLRWQALAALTAAGHGVAALIVTAGAARVAPVVLMAALPPARADGMGHLARGVPGEAVGTALLIGLAILVLVPGTALALLAAALATLGVGLLARAKIGGQSGDVLGTGEQMAEIALLLALVAQLG</sequence>
<evidence type="ECO:0000256" key="16">
    <source>
        <dbReference type="ARBA" id="ARBA00032853"/>
    </source>
</evidence>
<dbReference type="GO" id="GO:0051073">
    <property type="term" value="F:adenosylcobinamide-GDP ribazoletransferase activity"/>
    <property type="evidence" value="ECO:0007669"/>
    <property type="project" value="UniProtKB-UniRule"/>
</dbReference>
<dbReference type="HAMAP" id="MF_00719">
    <property type="entry name" value="CobS"/>
    <property type="match status" value="1"/>
</dbReference>
<dbReference type="PANTHER" id="PTHR34148">
    <property type="entry name" value="ADENOSYLCOBINAMIDE-GDP RIBAZOLETRANSFERASE"/>
    <property type="match status" value="1"/>
</dbReference>
<comment type="cofactor">
    <cofactor evidence="1 19">
        <name>Mg(2+)</name>
        <dbReference type="ChEBI" id="CHEBI:18420"/>
    </cofactor>
</comment>
<accession>A0A421BPK3</accession>
<name>A0A421BPK3_9RHOB</name>
<evidence type="ECO:0000256" key="4">
    <source>
        <dbReference type="ARBA" id="ARBA00010561"/>
    </source>
</evidence>
<keyword evidence="11 19" id="KW-0460">Magnesium</keyword>
<comment type="caution">
    <text evidence="20">The sequence shown here is derived from an EMBL/GenBank/DDBJ whole genome shotgun (WGS) entry which is preliminary data.</text>
</comment>
<gene>
    <name evidence="19 20" type="primary">cobS</name>
    <name evidence="20" type="ORF">DYS74_10605</name>
</gene>
<evidence type="ECO:0000256" key="12">
    <source>
        <dbReference type="ARBA" id="ARBA00022989"/>
    </source>
</evidence>
<evidence type="ECO:0000313" key="21">
    <source>
        <dbReference type="Proteomes" id="UP000279673"/>
    </source>
</evidence>
<keyword evidence="8 19" id="KW-0169">Cobalamin biosynthesis</keyword>
<protein>
    <recommendedName>
        <fullName evidence="6 19">Adenosylcobinamide-GDP ribazoletransferase</fullName>
        <ecNumber evidence="5 19">2.7.8.26</ecNumber>
    </recommendedName>
    <alternativeName>
        <fullName evidence="16 19">Cobalamin synthase</fullName>
    </alternativeName>
    <alternativeName>
        <fullName evidence="15 19">Cobalamin-5'-phosphate synthase</fullName>
    </alternativeName>
</protein>
<dbReference type="Proteomes" id="UP000279673">
    <property type="component" value="Unassembled WGS sequence"/>
</dbReference>
<evidence type="ECO:0000256" key="7">
    <source>
        <dbReference type="ARBA" id="ARBA00022475"/>
    </source>
</evidence>
<evidence type="ECO:0000256" key="8">
    <source>
        <dbReference type="ARBA" id="ARBA00022573"/>
    </source>
</evidence>
<comment type="subcellular location">
    <subcellularLocation>
        <location evidence="2 19">Cell membrane</location>
        <topology evidence="2 19">Multi-pass membrane protein</topology>
    </subcellularLocation>
</comment>
<dbReference type="AlphaFoldDB" id="A0A421BPK3"/>
<dbReference type="GO" id="GO:0005886">
    <property type="term" value="C:plasma membrane"/>
    <property type="evidence" value="ECO:0007669"/>
    <property type="project" value="UniProtKB-SubCell"/>
</dbReference>
<comment type="catalytic activity">
    <reaction evidence="17 19">
        <text>alpha-ribazole + adenosylcob(III)inamide-GDP = adenosylcob(III)alamin + GMP + H(+)</text>
        <dbReference type="Rhea" id="RHEA:16049"/>
        <dbReference type="ChEBI" id="CHEBI:10329"/>
        <dbReference type="ChEBI" id="CHEBI:15378"/>
        <dbReference type="ChEBI" id="CHEBI:18408"/>
        <dbReference type="ChEBI" id="CHEBI:58115"/>
        <dbReference type="ChEBI" id="CHEBI:60487"/>
        <dbReference type="EC" id="2.7.8.26"/>
    </reaction>
</comment>
<keyword evidence="13 19" id="KW-0472">Membrane</keyword>
<dbReference type="Pfam" id="PF02654">
    <property type="entry name" value="CobS"/>
    <property type="match status" value="1"/>
</dbReference>
<evidence type="ECO:0000256" key="18">
    <source>
        <dbReference type="ARBA" id="ARBA00049504"/>
    </source>
</evidence>
<organism evidence="20 21">
    <name type="scientific">Paenirhodobacter hankyongi</name>
    <dbReference type="NCBI Taxonomy" id="2294033"/>
    <lineage>
        <taxon>Bacteria</taxon>
        <taxon>Pseudomonadati</taxon>
        <taxon>Pseudomonadota</taxon>
        <taxon>Alphaproteobacteria</taxon>
        <taxon>Rhodobacterales</taxon>
        <taxon>Rhodobacter group</taxon>
        <taxon>Paenirhodobacter</taxon>
    </lineage>
</organism>
<keyword evidence="7 19" id="KW-1003">Cell membrane</keyword>
<evidence type="ECO:0000256" key="10">
    <source>
        <dbReference type="ARBA" id="ARBA00022692"/>
    </source>
</evidence>
<evidence type="ECO:0000313" key="20">
    <source>
        <dbReference type="EMBL" id="RLL64768.1"/>
    </source>
</evidence>
<dbReference type="NCBIfam" id="TIGR00317">
    <property type="entry name" value="cobS"/>
    <property type="match status" value="1"/>
</dbReference>
<evidence type="ECO:0000256" key="6">
    <source>
        <dbReference type="ARBA" id="ARBA00015850"/>
    </source>
</evidence>
<feature type="transmembrane region" description="Helical" evidence="19">
    <location>
        <begin position="49"/>
        <end position="77"/>
    </location>
</feature>
<evidence type="ECO:0000256" key="3">
    <source>
        <dbReference type="ARBA" id="ARBA00004663"/>
    </source>
</evidence>
<comment type="catalytic activity">
    <reaction evidence="18 19">
        <text>alpha-ribazole 5'-phosphate + adenosylcob(III)inamide-GDP = adenosylcob(III)alamin 5'-phosphate + GMP + H(+)</text>
        <dbReference type="Rhea" id="RHEA:23560"/>
        <dbReference type="ChEBI" id="CHEBI:15378"/>
        <dbReference type="ChEBI" id="CHEBI:57918"/>
        <dbReference type="ChEBI" id="CHEBI:58115"/>
        <dbReference type="ChEBI" id="CHEBI:60487"/>
        <dbReference type="ChEBI" id="CHEBI:60493"/>
        <dbReference type="EC" id="2.7.8.26"/>
    </reaction>
</comment>
<dbReference type="GO" id="GO:0009236">
    <property type="term" value="P:cobalamin biosynthetic process"/>
    <property type="evidence" value="ECO:0007669"/>
    <property type="project" value="UniProtKB-UniRule"/>
</dbReference>
<keyword evidence="9 19" id="KW-0808">Transferase</keyword>
<evidence type="ECO:0000256" key="1">
    <source>
        <dbReference type="ARBA" id="ARBA00001946"/>
    </source>
</evidence>
<dbReference type="EMBL" id="RCHI01000008">
    <property type="protein sequence ID" value="RLL64768.1"/>
    <property type="molecule type" value="Genomic_DNA"/>
</dbReference>
<evidence type="ECO:0000256" key="2">
    <source>
        <dbReference type="ARBA" id="ARBA00004651"/>
    </source>
</evidence>
<comment type="function">
    <text evidence="14 19">Joins adenosylcobinamide-GDP and alpha-ribazole to generate adenosylcobalamin (Ado-cobalamin). Also synthesizes adenosylcobalamin 5'-phosphate from adenosylcobinamide-GDP and alpha-ribazole 5'-phosphate.</text>
</comment>
<keyword evidence="21" id="KW-1185">Reference proteome</keyword>
<evidence type="ECO:0000256" key="19">
    <source>
        <dbReference type="HAMAP-Rule" id="MF_00719"/>
    </source>
</evidence>
<evidence type="ECO:0000256" key="9">
    <source>
        <dbReference type="ARBA" id="ARBA00022679"/>
    </source>
</evidence>
<dbReference type="InterPro" id="IPR003805">
    <property type="entry name" value="CobS"/>
</dbReference>
<dbReference type="UniPathway" id="UPA00148">
    <property type="reaction ID" value="UER00238"/>
</dbReference>
<dbReference type="EC" id="2.7.8.26" evidence="5 19"/>
<reference evidence="20 21" key="1">
    <citation type="submission" date="2018-10" db="EMBL/GenBank/DDBJ databases">
        <title>Rhodobacter sp . BO-81.</title>
        <authorList>
            <person name="Im W.T."/>
        </authorList>
    </citation>
    <scope>NUCLEOTIDE SEQUENCE [LARGE SCALE GENOMIC DNA]</scope>
    <source>
        <strain evidence="20 21">BO-81</strain>
    </source>
</reference>
<comment type="pathway">
    <text evidence="3 19">Cofactor biosynthesis; adenosylcobalamin biosynthesis; adenosylcobalamin from cob(II)yrinate a,c-diamide: step 7/7.</text>
</comment>
<evidence type="ECO:0000256" key="11">
    <source>
        <dbReference type="ARBA" id="ARBA00022842"/>
    </source>
</evidence>
<proteinExistence type="inferred from homology"/>
<feature type="transmembrane region" description="Helical" evidence="19">
    <location>
        <begin position="151"/>
        <end position="176"/>
    </location>
</feature>
<comment type="similarity">
    <text evidence="4 19">Belongs to the CobS family.</text>
</comment>
<evidence type="ECO:0000256" key="17">
    <source>
        <dbReference type="ARBA" id="ARBA00048623"/>
    </source>
</evidence>